<dbReference type="Gene3D" id="1.10.10.10">
    <property type="entry name" value="Winged helix-like DNA-binding domain superfamily/Winged helix DNA-binding domain"/>
    <property type="match status" value="1"/>
</dbReference>
<dbReference type="AlphaFoldDB" id="A0A0P6XSI2"/>
<feature type="domain" description="Transcription regulator PadR N-terminal" evidence="1">
    <location>
        <begin position="8"/>
        <end position="81"/>
    </location>
</feature>
<dbReference type="Proteomes" id="UP000050501">
    <property type="component" value="Unassembled WGS sequence"/>
</dbReference>
<dbReference type="Pfam" id="PF10400">
    <property type="entry name" value="Vir_act_alpha_C"/>
    <property type="match status" value="1"/>
</dbReference>
<feature type="domain" description="Transcription regulator PadR C-terminal" evidence="2">
    <location>
        <begin position="96"/>
        <end position="189"/>
    </location>
</feature>
<evidence type="ECO:0008006" key="5">
    <source>
        <dbReference type="Google" id="ProtNLM"/>
    </source>
</evidence>
<sequence length="198" mass="22930">MITIEFAILGLLSMRPMTGYDIKKMMTGSHVLYWSGNNNQVYTSLAKLHQKEWVTQEIELPPSGPSRKLYRISALGLEELKKTLLSQPEPPQLIHPFLVQLAWADQLDDDEMDALLAKYEDEMRIQAAMLQMMAQQNNIAPSGKMRDSYINPALARTPREAVLWNKIQENWIAFYQNELKWIRDLRSALKHTEEGKKE</sequence>
<dbReference type="InterPro" id="IPR036388">
    <property type="entry name" value="WH-like_DNA-bd_sf"/>
</dbReference>
<evidence type="ECO:0000313" key="3">
    <source>
        <dbReference type="EMBL" id="KPL75677.1"/>
    </source>
</evidence>
<gene>
    <name evidence="3" type="ORF">ADN01_17765</name>
</gene>
<protein>
    <recommendedName>
        <fullName evidence="5">Transcription regulator PadR N-terminal domain-containing protein</fullName>
    </recommendedName>
</protein>
<accession>A0A0P6XSI2</accession>
<dbReference type="Pfam" id="PF03551">
    <property type="entry name" value="PadR"/>
    <property type="match status" value="1"/>
</dbReference>
<proteinExistence type="predicted"/>
<dbReference type="PANTHER" id="PTHR43252:SF6">
    <property type="entry name" value="NEGATIVE TRANSCRIPTION REGULATOR PADR"/>
    <property type="match status" value="1"/>
</dbReference>
<evidence type="ECO:0000313" key="4">
    <source>
        <dbReference type="Proteomes" id="UP000050501"/>
    </source>
</evidence>
<evidence type="ECO:0000259" key="2">
    <source>
        <dbReference type="Pfam" id="PF10400"/>
    </source>
</evidence>
<dbReference type="EMBL" id="LGCM01000065">
    <property type="protein sequence ID" value="KPL75677.1"/>
    <property type="molecule type" value="Genomic_DNA"/>
</dbReference>
<dbReference type="STRING" id="229921.ADN01_17765"/>
<dbReference type="PANTHER" id="PTHR43252">
    <property type="entry name" value="TRANSCRIPTIONAL REGULATOR YQJI"/>
    <property type="match status" value="1"/>
</dbReference>
<dbReference type="RefSeq" id="WP_062417119.1">
    <property type="nucleotide sequence ID" value="NZ_DF967974.1"/>
</dbReference>
<organism evidence="3 4">
    <name type="scientific">Levilinea saccharolytica</name>
    <dbReference type="NCBI Taxonomy" id="229921"/>
    <lineage>
        <taxon>Bacteria</taxon>
        <taxon>Bacillati</taxon>
        <taxon>Chloroflexota</taxon>
        <taxon>Anaerolineae</taxon>
        <taxon>Anaerolineales</taxon>
        <taxon>Anaerolineaceae</taxon>
        <taxon>Levilinea</taxon>
    </lineage>
</organism>
<keyword evidence="4" id="KW-1185">Reference proteome</keyword>
<dbReference type="InterPro" id="IPR036390">
    <property type="entry name" value="WH_DNA-bd_sf"/>
</dbReference>
<dbReference type="InterPro" id="IPR005149">
    <property type="entry name" value="Tscrpt_reg_PadR_N"/>
</dbReference>
<name>A0A0P6XSI2_9CHLR</name>
<comment type="caution">
    <text evidence="3">The sequence shown here is derived from an EMBL/GenBank/DDBJ whole genome shotgun (WGS) entry which is preliminary data.</text>
</comment>
<dbReference type="InterPro" id="IPR018309">
    <property type="entry name" value="Tscrpt_reg_PadR_C"/>
</dbReference>
<reference evidence="3 4" key="1">
    <citation type="submission" date="2015-07" db="EMBL/GenBank/DDBJ databases">
        <title>Genome sequence of Levilinea saccharolytica DSM 16555.</title>
        <authorList>
            <person name="Hemp J."/>
            <person name="Ward L.M."/>
            <person name="Pace L.A."/>
            <person name="Fischer W.W."/>
        </authorList>
    </citation>
    <scope>NUCLEOTIDE SEQUENCE [LARGE SCALE GENOMIC DNA]</scope>
    <source>
        <strain evidence="3 4">KIBI-1</strain>
    </source>
</reference>
<evidence type="ECO:0000259" key="1">
    <source>
        <dbReference type="Pfam" id="PF03551"/>
    </source>
</evidence>
<dbReference type="SUPFAM" id="SSF46785">
    <property type="entry name" value="Winged helix' DNA-binding domain"/>
    <property type="match status" value="1"/>
</dbReference>